<protein>
    <recommendedName>
        <fullName evidence="3">Tetratricopeptide repeat protein</fullName>
    </recommendedName>
</protein>
<dbReference type="InterPro" id="IPR011990">
    <property type="entry name" value="TPR-like_helical_dom_sf"/>
</dbReference>
<dbReference type="AlphaFoldDB" id="A0A6N6VZG8"/>
<dbReference type="RefSeq" id="WP_153418218.1">
    <property type="nucleotide sequence ID" value="NZ_WFLM01000001.1"/>
</dbReference>
<proteinExistence type="predicted"/>
<evidence type="ECO:0008006" key="3">
    <source>
        <dbReference type="Google" id="ProtNLM"/>
    </source>
</evidence>
<dbReference type="OrthoDB" id="5287392at2"/>
<dbReference type="SUPFAM" id="SSF48452">
    <property type="entry name" value="TPR-like"/>
    <property type="match status" value="1"/>
</dbReference>
<dbReference type="EMBL" id="WFLM01000001">
    <property type="protein sequence ID" value="KAB8040702.1"/>
    <property type="molecule type" value="Genomic_DNA"/>
</dbReference>
<organism evidence="1 2">
    <name type="scientific">Silvanigrella paludirubra</name>
    <dbReference type="NCBI Taxonomy" id="2499159"/>
    <lineage>
        <taxon>Bacteria</taxon>
        <taxon>Pseudomonadati</taxon>
        <taxon>Bdellovibrionota</taxon>
        <taxon>Oligoflexia</taxon>
        <taxon>Silvanigrellales</taxon>
        <taxon>Silvanigrellaceae</taxon>
        <taxon>Silvanigrella</taxon>
    </lineage>
</organism>
<accession>A0A6N6VZG8</accession>
<comment type="caution">
    <text evidence="1">The sequence shown here is derived from an EMBL/GenBank/DDBJ whole genome shotgun (WGS) entry which is preliminary data.</text>
</comment>
<evidence type="ECO:0000313" key="2">
    <source>
        <dbReference type="Proteomes" id="UP000437748"/>
    </source>
</evidence>
<dbReference type="Proteomes" id="UP000437748">
    <property type="component" value="Unassembled WGS sequence"/>
</dbReference>
<reference evidence="1 2" key="1">
    <citation type="submission" date="2019-10" db="EMBL/GenBank/DDBJ databases">
        <title>New species of Slilvanegrellaceae.</title>
        <authorList>
            <person name="Pitt A."/>
            <person name="Hahn M.W."/>
        </authorList>
    </citation>
    <scope>NUCLEOTIDE SEQUENCE [LARGE SCALE GENOMIC DNA]</scope>
    <source>
        <strain evidence="1 2">SP-Ram-0.45-NSY-1</strain>
    </source>
</reference>
<keyword evidence="2" id="KW-1185">Reference proteome</keyword>
<sequence length="928" mass="108127">MLKIRYLLQILKLIYFIFLLFSLNNGIVFAQEWPSLFINEDIIPQNKSELKQIKKLQTKDIQKMPQEKIREKILNSFYFIADFISSTKQEEPKNWFDSHKNPDNSLKYGFPPELKRPPLTIYYPAYNLTKLAYFVTENPYISKLNVCQGFWAENRLQFAYDCFFFLQLELANDKIPINSLERLQVNLLHAFFLLHLATNDVTNVHIWNPKTAPPIPQDFTEGDHYAISRVLFSYISTQVDDTIYLPKQKTDIIEPIYKNIFESPVYFRVTAKVWGNKTSVTLLKDPIDPLKWVQTVMPLAYANTMAMNQGIMLWQRAFNSAQKIENYFQNFNYPKMSEDSPLIVKSPSLVKNEIFIAPKNNTDFLAATDLFRATAMLIAKDPAKSLEYISSGILRKGHPEISALMFNLSGNAYFDLDLLRWARRSYSWAELFSKSFAEKVPSSLIYGGESAYWYGKYDVAQKSYERFLKLIGDPEFSPWAYLRLAEIEERKGNSNNAKNYYEVILRKFNSHFVAADAQVRLFCLYQNGLTKNTKKVEYQKVVEKIKNSRDVLKKQAKACMLKVDLENLQEDSAKDTKTTVVEKSLKQKEAIDKYAKEFPDSEFLVLFTDRIKELELSVGTFLASENACNKLIEYYLKNKDSLVKLKNSNHHYVNGLKWGNDENLKLLRCSAFINNVSLWKEMRKTEIGKDGEPLHTFFYNLSQKPSVENALLAYSSLKKSSDNWVKKVKTIEKSSFEAILKEDFWEMLTLRELMKFDLLTSKSANNLLNNAVSQDLFNEPKLIYSSNTFCYWMLRSSSQFNSEKWESIAKTKDKKEWLNLLTDKKNEQKMPCETAFAKALFTVSLRNPTVYLDSQILLPFLEKQGIDKGAEDWLQYVQRIEKERGNKDQEVQAIYRKLLKEAKEPLVKEAAGMWIKKNIPEEADKLLW</sequence>
<evidence type="ECO:0000313" key="1">
    <source>
        <dbReference type="EMBL" id="KAB8040702.1"/>
    </source>
</evidence>
<name>A0A6N6VZG8_9BACT</name>
<dbReference type="Gene3D" id="1.25.40.10">
    <property type="entry name" value="Tetratricopeptide repeat domain"/>
    <property type="match status" value="1"/>
</dbReference>
<gene>
    <name evidence="1" type="ORF">GCL60_01900</name>
</gene>